<evidence type="ECO:0000259" key="10">
    <source>
        <dbReference type="PROSITE" id="PS50893"/>
    </source>
</evidence>
<dbReference type="SMART" id="SM00382">
    <property type="entry name" value="AAA"/>
    <property type="match status" value="1"/>
</dbReference>
<dbReference type="Pfam" id="PF19055">
    <property type="entry name" value="ABC2_membrane_7"/>
    <property type="match status" value="1"/>
</dbReference>
<accession>A0A1B6L8U9</accession>
<dbReference type="EMBL" id="GEBQ01019838">
    <property type="protein sequence ID" value="JAT20139.1"/>
    <property type="molecule type" value="Transcribed_RNA"/>
</dbReference>
<dbReference type="InterPro" id="IPR017871">
    <property type="entry name" value="ABC_transporter-like_CS"/>
</dbReference>
<evidence type="ECO:0000256" key="1">
    <source>
        <dbReference type="ARBA" id="ARBA00004141"/>
    </source>
</evidence>
<dbReference type="PANTHER" id="PTHR48041">
    <property type="entry name" value="ABC TRANSPORTER G FAMILY MEMBER 28"/>
    <property type="match status" value="1"/>
</dbReference>
<feature type="domain" description="ABC transporter" evidence="10">
    <location>
        <begin position="48"/>
        <end position="292"/>
    </location>
</feature>
<keyword evidence="4 9" id="KW-0812">Transmembrane</keyword>
<keyword evidence="3" id="KW-0813">Transport</keyword>
<evidence type="ECO:0000256" key="8">
    <source>
        <dbReference type="ARBA" id="ARBA00023136"/>
    </source>
</evidence>
<dbReference type="GO" id="GO:0005886">
    <property type="term" value="C:plasma membrane"/>
    <property type="evidence" value="ECO:0007669"/>
    <property type="project" value="TreeGrafter"/>
</dbReference>
<sequence>MLQQKYPIVSFHMKDISTRSEESNIQDPDCSVNKELLLNPRKGKNIDISFSDISYSVNTWTINTLPFKREQKEILKGISGDFQSSELTGIIGPSGSGKSSLLDILSGYSPNFSGQVLYNGIARDLQQFRRQVVYIMQDCRLQPLITVREAMVSAAQLKLDRQYSFKQKIAIVMDILATLRLTHKTEDLTQTLSGGEIKRLAIALELVNNPPVMFFDEPTSGLDYHTAKKCLEQLKQLAQAGYNVVCTLHQPSASMFEQLDHVYVLAGGRCTYQGGTKGLTAFLGELSLPCPEYHNPADHVLDVSVGEYGPCTDRLVDKINNGKSRDWRRSMLTSDCREYTEISKPDKVKYPASFLAQVSVLLLRMIAKIHRDKFLTYLRFSIHCTVGSLLGLFYYGIGSDAAYIFDNFSLLFFSLMFLMFTAFSSMIMSIPLEMPIIAREHFNCWYSLKTYYLATTIAETPVQVL</sequence>
<proteinExistence type="inferred from homology"/>
<dbReference type="GO" id="GO:0140359">
    <property type="term" value="F:ABC-type transporter activity"/>
    <property type="evidence" value="ECO:0007669"/>
    <property type="project" value="InterPro"/>
</dbReference>
<dbReference type="Gene3D" id="3.40.50.300">
    <property type="entry name" value="P-loop containing nucleotide triphosphate hydrolases"/>
    <property type="match status" value="1"/>
</dbReference>
<evidence type="ECO:0000256" key="5">
    <source>
        <dbReference type="ARBA" id="ARBA00022741"/>
    </source>
</evidence>
<dbReference type="PROSITE" id="PS00211">
    <property type="entry name" value="ABC_TRANSPORTER_1"/>
    <property type="match status" value="1"/>
</dbReference>
<dbReference type="GO" id="GO:0016887">
    <property type="term" value="F:ATP hydrolysis activity"/>
    <property type="evidence" value="ECO:0007669"/>
    <property type="project" value="InterPro"/>
</dbReference>
<feature type="transmembrane region" description="Helical" evidence="9">
    <location>
        <begin position="374"/>
        <end position="397"/>
    </location>
</feature>
<comment type="subcellular location">
    <subcellularLocation>
        <location evidence="1">Membrane</location>
        <topology evidence="1">Multi-pass membrane protein</topology>
    </subcellularLocation>
</comment>
<keyword evidence="8 9" id="KW-0472">Membrane</keyword>
<dbReference type="InterPro" id="IPR003593">
    <property type="entry name" value="AAA+_ATPase"/>
</dbReference>
<evidence type="ECO:0000256" key="2">
    <source>
        <dbReference type="ARBA" id="ARBA00005814"/>
    </source>
</evidence>
<dbReference type="InterPro" id="IPR050352">
    <property type="entry name" value="ABCG_transporters"/>
</dbReference>
<dbReference type="InterPro" id="IPR003439">
    <property type="entry name" value="ABC_transporter-like_ATP-bd"/>
</dbReference>
<comment type="similarity">
    <text evidence="2">Belongs to the ABC transporter superfamily. ABCG family. Eye pigment precursor importer (TC 3.A.1.204) subfamily.</text>
</comment>
<dbReference type="InterPro" id="IPR043926">
    <property type="entry name" value="ABCG_dom"/>
</dbReference>
<evidence type="ECO:0000256" key="3">
    <source>
        <dbReference type="ARBA" id="ARBA00022448"/>
    </source>
</evidence>
<dbReference type="Pfam" id="PF00005">
    <property type="entry name" value="ABC_tran"/>
    <property type="match status" value="1"/>
</dbReference>
<dbReference type="Pfam" id="PF01061">
    <property type="entry name" value="ABC2_membrane"/>
    <property type="match status" value="1"/>
</dbReference>
<dbReference type="SUPFAM" id="SSF52540">
    <property type="entry name" value="P-loop containing nucleoside triphosphate hydrolases"/>
    <property type="match status" value="1"/>
</dbReference>
<evidence type="ECO:0000256" key="6">
    <source>
        <dbReference type="ARBA" id="ARBA00022840"/>
    </source>
</evidence>
<evidence type="ECO:0000256" key="9">
    <source>
        <dbReference type="SAM" id="Phobius"/>
    </source>
</evidence>
<organism evidence="11">
    <name type="scientific">Graphocephala atropunctata</name>
    <dbReference type="NCBI Taxonomy" id="36148"/>
    <lineage>
        <taxon>Eukaryota</taxon>
        <taxon>Metazoa</taxon>
        <taxon>Ecdysozoa</taxon>
        <taxon>Arthropoda</taxon>
        <taxon>Hexapoda</taxon>
        <taxon>Insecta</taxon>
        <taxon>Pterygota</taxon>
        <taxon>Neoptera</taxon>
        <taxon>Paraneoptera</taxon>
        <taxon>Hemiptera</taxon>
        <taxon>Auchenorrhyncha</taxon>
        <taxon>Membracoidea</taxon>
        <taxon>Cicadellidae</taxon>
        <taxon>Cicadellinae</taxon>
        <taxon>Cicadellini</taxon>
        <taxon>Graphocephala</taxon>
    </lineage>
</organism>
<keyword evidence="6" id="KW-0067">ATP-binding</keyword>
<dbReference type="PANTHER" id="PTHR48041:SF133">
    <property type="entry name" value="GH24286P"/>
    <property type="match status" value="1"/>
</dbReference>
<name>A0A1B6L8U9_9HEMI</name>
<reference evidence="11" key="1">
    <citation type="submission" date="2015-11" db="EMBL/GenBank/DDBJ databases">
        <title>De novo transcriptome assembly of four potential Pierce s Disease insect vectors from Arizona vineyards.</title>
        <authorList>
            <person name="Tassone E.E."/>
        </authorList>
    </citation>
    <scope>NUCLEOTIDE SEQUENCE</scope>
</reference>
<feature type="transmembrane region" description="Helical" evidence="9">
    <location>
        <begin position="409"/>
        <end position="432"/>
    </location>
</feature>
<keyword evidence="7 9" id="KW-1133">Transmembrane helix</keyword>
<protein>
    <recommendedName>
        <fullName evidence="10">ABC transporter domain-containing protein</fullName>
    </recommendedName>
</protein>
<evidence type="ECO:0000256" key="4">
    <source>
        <dbReference type="ARBA" id="ARBA00022692"/>
    </source>
</evidence>
<dbReference type="GO" id="GO:0005524">
    <property type="term" value="F:ATP binding"/>
    <property type="evidence" value="ECO:0007669"/>
    <property type="project" value="UniProtKB-KW"/>
</dbReference>
<keyword evidence="5" id="KW-0547">Nucleotide-binding</keyword>
<evidence type="ECO:0000313" key="11">
    <source>
        <dbReference type="EMBL" id="JAT20139.1"/>
    </source>
</evidence>
<gene>
    <name evidence="11" type="ORF">g.53535</name>
</gene>
<dbReference type="InterPro" id="IPR013525">
    <property type="entry name" value="ABC2_TM"/>
</dbReference>
<evidence type="ECO:0000256" key="7">
    <source>
        <dbReference type="ARBA" id="ARBA00022989"/>
    </source>
</evidence>
<dbReference type="InterPro" id="IPR027417">
    <property type="entry name" value="P-loop_NTPase"/>
</dbReference>
<dbReference type="FunFam" id="3.40.50.300:FF:001077">
    <property type="entry name" value="Uncharacterized protein, isoform A"/>
    <property type="match status" value="1"/>
</dbReference>
<dbReference type="PROSITE" id="PS50893">
    <property type="entry name" value="ABC_TRANSPORTER_2"/>
    <property type="match status" value="1"/>
</dbReference>
<dbReference type="AlphaFoldDB" id="A0A1B6L8U9"/>